<evidence type="ECO:0000256" key="1">
    <source>
        <dbReference type="ARBA" id="ARBA00023157"/>
    </source>
</evidence>
<feature type="region of interest" description="Disordered" evidence="3">
    <location>
        <begin position="210"/>
        <end position="251"/>
    </location>
</feature>
<name>A0A3B3RZ44_9TELE</name>
<dbReference type="InterPro" id="IPR035976">
    <property type="entry name" value="Sushi/SCR/CCP_sf"/>
</dbReference>
<reference evidence="6" key="2">
    <citation type="submission" date="2025-09" db="UniProtKB">
        <authorList>
            <consortium name="Ensembl"/>
        </authorList>
    </citation>
    <scope>IDENTIFICATION</scope>
</reference>
<dbReference type="PANTHER" id="PTHR46839:SF3">
    <property type="entry name" value="SUSHI DOMAIN-CONTAINING PROTEIN 6"/>
    <property type="match status" value="1"/>
</dbReference>
<dbReference type="GeneID" id="111844085"/>
<dbReference type="OrthoDB" id="9050236at2759"/>
<dbReference type="Pfam" id="PF00084">
    <property type="entry name" value="Sushi"/>
    <property type="match status" value="1"/>
</dbReference>
<dbReference type="PROSITE" id="PS50923">
    <property type="entry name" value="SUSHI"/>
    <property type="match status" value="1"/>
</dbReference>
<dbReference type="InterPro" id="IPR000436">
    <property type="entry name" value="Sushi_SCR_CCP_dom"/>
</dbReference>
<dbReference type="PANTHER" id="PTHR46839">
    <property type="entry name" value="SUSHI DOMAIN-CONTAINING PROTEIN 6"/>
    <property type="match status" value="1"/>
</dbReference>
<comment type="caution">
    <text evidence="2">Lacks conserved residue(s) required for the propagation of feature annotation.</text>
</comment>
<dbReference type="STRING" id="1676925.ENSPKIP00000023739"/>
<reference evidence="6" key="1">
    <citation type="submission" date="2025-08" db="UniProtKB">
        <authorList>
            <consortium name="Ensembl"/>
        </authorList>
    </citation>
    <scope>IDENTIFICATION</scope>
</reference>
<feature type="compositionally biased region" description="Polar residues" evidence="3">
    <location>
        <begin position="227"/>
        <end position="245"/>
    </location>
</feature>
<dbReference type="Gene3D" id="2.10.70.10">
    <property type="entry name" value="Complement Module, domain 1"/>
    <property type="match status" value="1"/>
</dbReference>
<dbReference type="GeneTree" id="ENSGT00940000166340"/>
<evidence type="ECO:0000313" key="6">
    <source>
        <dbReference type="Ensembl" id="ENSPKIP00000023739.1"/>
    </source>
</evidence>
<keyword evidence="2" id="KW-0768">Sushi</keyword>
<accession>A0A3B3RZ44</accession>
<protein>
    <submittedName>
        <fullName evidence="6">Zgc:152863</fullName>
    </submittedName>
</protein>
<dbReference type="GO" id="GO:0006974">
    <property type="term" value="P:DNA damage response"/>
    <property type="evidence" value="ECO:0007669"/>
    <property type="project" value="TreeGrafter"/>
</dbReference>
<dbReference type="AlphaFoldDB" id="A0A3B3RZ44"/>
<evidence type="ECO:0000313" key="7">
    <source>
        <dbReference type="Proteomes" id="UP000261540"/>
    </source>
</evidence>
<keyword evidence="4" id="KW-0472">Membrane</keyword>
<keyword evidence="4" id="KW-0812">Transmembrane</keyword>
<dbReference type="RefSeq" id="XP_023667983.1">
    <property type="nucleotide sequence ID" value="XM_023812215.2"/>
</dbReference>
<dbReference type="SUPFAM" id="SSF57535">
    <property type="entry name" value="Complement control module/SCR domain"/>
    <property type="match status" value="1"/>
</dbReference>
<dbReference type="RefSeq" id="XP_072557435.1">
    <property type="nucleotide sequence ID" value="XM_072701334.1"/>
</dbReference>
<dbReference type="SMART" id="SM00032">
    <property type="entry name" value="CCP"/>
    <property type="match status" value="1"/>
</dbReference>
<proteinExistence type="predicted"/>
<feature type="transmembrane region" description="Helical" evidence="4">
    <location>
        <begin position="12"/>
        <end position="31"/>
    </location>
</feature>
<dbReference type="KEGG" id="pki:111844085"/>
<dbReference type="CDD" id="cd00033">
    <property type="entry name" value="CCP"/>
    <property type="match status" value="1"/>
</dbReference>
<organism evidence="6 7">
    <name type="scientific">Paramormyrops kingsleyae</name>
    <dbReference type="NCBI Taxonomy" id="1676925"/>
    <lineage>
        <taxon>Eukaryota</taxon>
        <taxon>Metazoa</taxon>
        <taxon>Chordata</taxon>
        <taxon>Craniata</taxon>
        <taxon>Vertebrata</taxon>
        <taxon>Euteleostomi</taxon>
        <taxon>Actinopterygii</taxon>
        <taxon>Neopterygii</taxon>
        <taxon>Teleostei</taxon>
        <taxon>Osteoglossocephala</taxon>
        <taxon>Osteoglossomorpha</taxon>
        <taxon>Osteoglossiformes</taxon>
        <taxon>Mormyridae</taxon>
        <taxon>Paramormyrops</taxon>
    </lineage>
</organism>
<keyword evidence="4" id="KW-1133">Transmembrane helix</keyword>
<evidence type="ECO:0000256" key="4">
    <source>
        <dbReference type="SAM" id="Phobius"/>
    </source>
</evidence>
<evidence type="ECO:0000256" key="3">
    <source>
        <dbReference type="SAM" id="MobiDB-lite"/>
    </source>
</evidence>
<dbReference type="Ensembl" id="ENSPKIT00000004428.1">
    <property type="protein sequence ID" value="ENSPKIP00000023739.1"/>
    <property type="gene ID" value="ENSPKIG00000007246.1"/>
</dbReference>
<feature type="domain" description="Sushi" evidence="5">
    <location>
        <begin position="33"/>
        <end position="94"/>
    </location>
</feature>
<evidence type="ECO:0000256" key="2">
    <source>
        <dbReference type="PROSITE-ProRule" id="PRU00302"/>
    </source>
</evidence>
<dbReference type="InterPro" id="IPR042866">
    <property type="entry name" value="SUSD6"/>
</dbReference>
<keyword evidence="1" id="KW-1015">Disulfide bond</keyword>
<dbReference type="Proteomes" id="UP000261540">
    <property type="component" value="Unplaced"/>
</dbReference>
<evidence type="ECO:0000259" key="5">
    <source>
        <dbReference type="PROSITE" id="PS50923"/>
    </source>
</evidence>
<keyword evidence="7" id="KW-1185">Reference proteome</keyword>
<sequence>MSVCGPALQKCAHPAIGCVILIVVVLLDFVAGKNCSHPIMPEHVSFRCESSPCQGFPHQSTIHYICESGYFIPGRRYSRCRKGTWDPPIPTCILRTTGHVYTDDREVQSLPSVATTAVGVSIFLLTTTACMVIKSRLYPCQSTRHTPEQMDLMVDGLPVSLPTYEEAVYGSWGQRLTPTHGPTQLLLAQETNGHSPLLPQVQVEINGSPQLSNQSTELPPPYEEVQSRSSGDQTVGDGQTLQIALSQDKDS</sequence>